<geneLocation type="mitochondrion" evidence="2"/>
<keyword evidence="1" id="KW-0812">Transmembrane</keyword>
<evidence type="ECO:0000313" key="2">
    <source>
        <dbReference type="EMBL" id="QYJ09262.1"/>
    </source>
</evidence>
<keyword evidence="2" id="KW-0496">Mitochondrion</keyword>
<reference evidence="2" key="1">
    <citation type="submission" date="2021-04" db="EMBL/GenBank/DDBJ databases">
        <authorList>
            <person name="Wang Y."/>
            <person name="Liu G."/>
        </authorList>
    </citation>
    <scope>NUCLEOTIDE SEQUENCE</scope>
    <source>
        <strain evidence="2">Qingdao in China</strain>
    </source>
</reference>
<feature type="transmembrane region" description="Helical" evidence="1">
    <location>
        <begin position="6"/>
        <end position="26"/>
    </location>
</feature>
<dbReference type="EMBL" id="MW861541">
    <property type="protein sequence ID" value="QYJ09262.1"/>
    <property type="molecule type" value="Genomic_DNA"/>
</dbReference>
<dbReference type="AlphaFoldDB" id="A0A8F9R4P5"/>
<sequence>MRNISFGQILILLFLCFLLFGDFISLKKKLLVVIKKFIKLISKENRKKGSWTPDLWFWKPLFYQLNYFPNYLIKLYDL</sequence>
<evidence type="ECO:0000256" key="1">
    <source>
        <dbReference type="SAM" id="Phobius"/>
    </source>
</evidence>
<gene>
    <name evidence="2" type="primary">tatA</name>
</gene>
<keyword evidence="1" id="KW-0472">Membrane</keyword>
<keyword evidence="1" id="KW-1133">Transmembrane helix</keyword>
<accession>A0A8F9R4P5</accession>
<proteinExistence type="predicted"/>
<organism evidence="2">
    <name type="scientific">Pleurosigma intermedium</name>
    <dbReference type="NCBI Taxonomy" id="197753"/>
    <lineage>
        <taxon>Eukaryota</taxon>
        <taxon>Sar</taxon>
        <taxon>Stramenopiles</taxon>
        <taxon>Ochrophyta</taxon>
        <taxon>Bacillariophyta</taxon>
        <taxon>Bacillariophyceae</taxon>
        <taxon>Bacillariophycidae</taxon>
        <taxon>Naviculales</taxon>
        <taxon>Pleurosigmataceae</taxon>
        <taxon>Pleurosigma</taxon>
    </lineage>
</organism>
<protein>
    <submittedName>
        <fullName evidence="2">Sec-independent protein translocase component tatA/E</fullName>
    </submittedName>
</protein>
<name>A0A8F9R4P5_9STRA</name>